<sequence>MTPFLIPLAIATLIIAAGTAVLTRRDRRRMTNGTDTLRIETTATQGIRETRRRAHAYHNAFLRERE</sequence>
<dbReference type="EMBL" id="CP029788">
    <property type="protein sequence ID" value="AWT44585.1"/>
    <property type="molecule type" value="Genomic_DNA"/>
</dbReference>
<feature type="transmembrane region" description="Helical" evidence="1">
    <location>
        <begin position="6"/>
        <end position="23"/>
    </location>
</feature>
<name>A0A2U9P661_STRAS</name>
<accession>A0A2U9P661</accession>
<keyword evidence="1" id="KW-0812">Transmembrane</keyword>
<organism evidence="2 3">
    <name type="scientific">Streptomyces actuosus</name>
    <dbReference type="NCBI Taxonomy" id="1885"/>
    <lineage>
        <taxon>Bacteria</taxon>
        <taxon>Bacillati</taxon>
        <taxon>Actinomycetota</taxon>
        <taxon>Actinomycetes</taxon>
        <taxon>Kitasatosporales</taxon>
        <taxon>Streptomycetaceae</taxon>
        <taxon>Streptomyces</taxon>
    </lineage>
</organism>
<evidence type="ECO:0000256" key="1">
    <source>
        <dbReference type="SAM" id="Phobius"/>
    </source>
</evidence>
<keyword evidence="1" id="KW-1133">Transmembrane helix</keyword>
<proteinExistence type="predicted"/>
<dbReference type="KEGG" id="sact:DMT42_21340"/>
<protein>
    <submittedName>
        <fullName evidence="2">Uncharacterized protein</fullName>
    </submittedName>
</protein>
<dbReference type="Proteomes" id="UP000247634">
    <property type="component" value="Chromosome"/>
</dbReference>
<dbReference type="AlphaFoldDB" id="A0A2U9P661"/>
<keyword evidence="3" id="KW-1185">Reference proteome</keyword>
<gene>
    <name evidence="2" type="ORF">DMT42_21340</name>
</gene>
<keyword evidence="1" id="KW-0472">Membrane</keyword>
<dbReference type="RefSeq" id="WP_110629486.1">
    <property type="nucleotide sequence ID" value="NZ_CP029788.1"/>
</dbReference>
<reference evidence="2 3" key="1">
    <citation type="submission" date="2018-06" db="EMBL/GenBank/DDBJ databases">
        <title>The complete genome sequence of a nosiheptide producer Streptomyces actuosus ATCC 25421: deducing the ability of producing a new class III lantibiotics.</title>
        <authorList>
            <person name="Liu W."/>
            <person name="Sun F."/>
            <person name="Hu Y."/>
        </authorList>
    </citation>
    <scope>NUCLEOTIDE SEQUENCE [LARGE SCALE GENOMIC DNA]</scope>
    <source>
        <strain evidence="2 3">ATCC 25421</strain>
    </source>
</reference>
<evidence type="ECO:0000313" key="3">
    <source>
        <dbReference type="Proteomes" id="UP000247634"/>
    </source>
</evidence>
<evidence type="ECO:0000313" key="2">
    <source>
        <dbReference type="EMBL" id="AWT44585.1"/>
    </source>
</evidence>
<dbReference type="OrthoDB" id="9929682at2"/>